<protein>
    <recommendedName>
        <fullName evidence="3">CueP family metal-binding protein</fullName>
    </recommendedName>
</protein>
<dbReference type="OrthoDB" id="73040at2"/>
<dbReference type="NCBIfam" id="NF038094">
    <property type="entry name" value="CueP_fam"/>
    <property type="match status" value="1"/>
</dbReference>
<accession>A0A494ZZI5</accession>
<organism evidence="1 2">
    <name type="scientific">Oceanobacillus halophilus</name>
    <dbReference type="NCBI Taxonomy" id="930130"/>
    <lineage>
        <taxon>Bacteria</taxon>
        <taxon>Bacillati</taxon>
        <taxon>Bacillota</taxon>
        <taxon>Bacilli</taxon>
        <taxon>Bacillales</taxon>
        <taxon>Bacillaceae</taxon>
        <taxon>Oceanobacillus</taxon>
    </lineage>
</organism>
<sequence>MKNIIIVVLAVLVVGVGVYLLPGNENEQADDVVQDIKQLVNDYSIGNVTAEAASITSDELIVTDSDENQTTYDLPEDEFFVSIASFIETTHPCANHSLTGCQGELVEQEFHVYIEDTEGNVILDQPMETQANGFFDLWLERDKTYNIAITQDGKKAESQFSTFEGDNTCITTIQLEGNKSA</sequence>
<gene>
    <name evidence="1" type="ORF">D8M06_13590</name>
</gene>
<dbReference type="Gene3D" id="2.60.40.3700">
    <property type="match status" value="1"/>
</dbReference>
<dbReference type="AlphaFoldDB" id="A0A494ZZI5"/>
<proteinExistence type="predicted"/>
<evidence type="ECO:0008006" key="3">
    <source>
        <dbReference type="Google" id="ProtNLM"/>
    </source>
</evidence>
<keyword evidence="2" id="KW-1185">Reference proteome</keyword>
<reference evidence="1 2" key="1">
    <citation type="journal article" date="2016" name="Int. J. Syst. Evol. Microbiol.">
        <title>Oceanobacillus halophilus sp. nov., a novel moderately halophilic bacterium from a hypersaline lake.</title>
        <authorList>
            <person name="Amoozegar M.A."/>
            <person name="Bagheri M."/>
            <person name="Makhdoumi A."/>
            <person name="Nikou M.M."/>
            <person name="Fazeli S.A.S."/>
            <person name="Schumann P."/>
            <person name="Sproer C."/>
            <person name="Sanchez-Porro C."/>
            <person name="Ventosa A."/>
        </authorList>
    </citation>
    <scope>NUCLEOTIDE SEQUENCE [LARGE SCALE GENOMIC DNA]</scope>
    <source>
        <strain evidence="1 2">DSM 23996</strain>
    </source>
</reference>
<dbReference type="EMBL" id="RBZP01000012">
    <property type="protein sequence ID" value="RKQ31521.1"/>
    <property type="molecule type" value="Genomic_DNA"/>
</dbReference>
<dbReference type="InterPro" id="IPR047808">
    <property type="entry name" value="CueP-like"/>
</dbReference>
<name>A0A494ZZI5_9BACI</name>
<evidence type="ECO:0000313" key="2">
    <source>
        <dbReference type="Proteomes" id="UP000269301"/>
    </source>
</evidence>
<dbReference type="Pfam" id="PF21172">
    <property type="entry name" value="CueP"/>
    <property type="match status" value="1"/>
</dbReference>
<dbReference type="Proteomes" id="UP000269301">
    <property type="component" value="Unassembled WGS sequence"/>
</dbReference>
<comment type="caution">
    <text evidence="1">The sequence shown here is derived from an EMBL/GenBank/DDBJ whole genome shotgun (WGS) entry which is preliminary data.</text>
</comment>
<evidence type="ECO:0000313" key="1">
    <source>
        <dbReference type="EMBL" id="RKQ31521.1"/>
    </source>
</evidence>